<dbReference type="AlphaFoldDB" id="A0AAV9UPG9"/>
<feature type="region of interest" description="Disordered" evidence="1">
    <location>
        <begin position="124"/>
        <end position="147"/>
    </location>
</feature>
<evidence type="ECO:0000313" key="3">
    <source>
        <dbReference type="Proteomes" id="UP001375240"/>
    </source>
</evidence>
<evidence type="ECO:0000256" key="1">
    <source>
        <dbReference type="SAM" id="MobiDB-lite"/>
    </source>
</evidence>
<name>A0AAV9UPG9_9PEZI</name>
<feature type="region of interest" description="Disordered" evidence="1">
    <location>
        <begin position="1"/>
        <end position="25"/>
    </location>
</feature>
<dbReference type="EMBL" id="JAVHNQ010000006">
    <property type="protein sequence ID" value="KAK6343994.1"/>
    <property type="molecule type" value="Genomic_DNA"/>
</dbReference>
<organism evidence="2 3">
    <name type="scientific">Orbilia brochopaga</name>
    <dbReference type="NCBI Taxonomy" id="3140254"/>
    <lineage>
        <taxon>Eukaryota</taxon>
        <taxon>Fungi</taxon>
        <taxon>Dikarya</taxon>
        <taxon>Ascomycota</taxon>
        <taxon>Pezizomycotina</taxon>
        <taxon>Orbiliomycetes</taxon>
        <taxon>Orbiliales</taxon>
        <taxon>Orbiliaceae</taxon>
        <taxon>Orbilia</taxon>
    </lineage>
</organism>
<feature type="compositionally biased region" description="Acidic residues" evidence="1">
    <location>
        <begin position="136"/>
        <end position="147"/>
    </location>
</feature>
<sequence length="147" mass="17292">MDDYRSKVGSRKTPDGLASGKHFSRKRARLEKRCLVNQEKRKGVVAEMRQDNTKPEYEEDEAEEYRRLGELIGNDMPENFFDLETDRSKFNLNPIQEDIVDRVIYYPGCENTFKMAREYMDQNPEVRAVSNPEGPWMEEAEEPFDDS</sequence>
<comment type="caution">
    <text evidence="2">The sequence shown here is derived from an EMBL/GenBank/DDBJ whole genome shotgun (WGS) entry which is preliminary data.</text>
</comment>
<proteinExistence type="predicted"/>
<protein>
    <submittedName>
        <fullName evidence="2">Uncharacterized protein</fullName>
    </submittedName>
</protein>
<accession>A0AAV9UPG9</accession>
<keyword evidence="3" id="KW-1185">Reference proteome</keyword>
<gene>
    <name evidence="2" type="ORF">TWF696_007645</name>
</gene>
<dbReference type="Proteomes" id="UP001375240">
    <property type="component" value="Unassembled WGS sequence"/>
</dbReference>
<reference evidence="2 3" key="1">
    <citation type="submission" date="2019-10" db="EMBL/GenBank/DDBJ databases">
        <authorList>
            <person name="Palmer J.M."/>
        </authorList>
    </citation>
    <scope>NUCLEOTIDE SEQUENCE [LARGE SCALE GENOMIC DNA]</scope>
    <source>
        <strain evidence="2 3">TWF696</strain>
    </source>
</reference>
<evidence type="ECO:0000313" key="2">
    <source>
        <dbReference type="EMBL" id="KAK6343994.1"/>
    </source>
</evidence>